<feature type="compositionally biased region" description="Pro residues" evidence="2">
    <location>
        <begin position="450"/>
        <end position="459"/>
    </location>
</feature>
<feature type="non-terminal residue" evidence="4">
    <location>
        <position position="1"/>
    </location>
</feature>
<evidence type="ECO:0000259" key="3">
    <source>
        <dbReference type="Pfam" id="PF15644"/>
    </source>
</evidence>
<feature type="region of interest" description="Disordered" evidence="2">
    <location>
        <begin position="450"/>
        <end position="489"/>
    </location>
</feature>
<feature type="region of interest" description="Disordered" evidence="2">
    <location>
        <begin position="240"/>
        <end position="265"/>
    </location>
</feature>
<name>A0A8T8HSI7_9PSEU</name>
<feature type="coiled-coil region" evidence="1">
    <location>
        <begin position="45"/>
        <end position="98"/>
    </location>
</feature>
<proteinExistence type="predicted"/>
<accession>A0A8T8HSI7</accession>
<dbReference type="EMBL" id="CP072788">
    <property type="protein sequence ID" value="QTR01503.1"/>
    <property type="molecule type" value="Genomic_DNA"/>
</dbReference>
<reference evidence="4" key="1">
    <citation type="submission" date="2021-04" db="EMBL/GenBank/DDBJ databases">
        <title>Saccharothrix algeriensis WGS.</title>
        <authorList>
            <person name="Stuskova K."/>
            <person name="Hakalova E."/>
            <person name="Tebbal A.B."/>
            <person name="Eichmeier A."/>
        </authorList>
    </citation>
    <scope>NUCLEOTIDE SEQUENCE</scope>
    <source>
        <strain evidence="4">NRRL B-24137</strain>
    </source>
</reference>
<feature type="compositionally biased region" description="Basic and acidic residues" evidence="2">
    <location>
        <begin position="19"/>
        <end position="29"/>
    </location>
</feature>
<keyword evidence="1" id="KW-0175">Coiled coil</keyword>
<feature type="compositionally biased region" description="Pro residues" evidence="2">
    <location>
        <begin position="472"/>
        <end position="482"/>
    </location>
</feature>
<organism evidence="4 5">
    <name type="scientific">Saccharothrix algeriensis</name>
    <dbReference type="NCBI Taxonomy" id="173560"/>
    <lineage>
        <taxon>Bacteria</taxon>
        <taxon>Bacillati</taxon>
        <taxon>Actinomycetota</taxon>
        <taxon>Actinomycetes</taxon>
        <taxon>Pseudonocardiales</taxon>
        <taxon>Pseudonocardiaceae</taxon>
        <taxon>Saccharothrix</taxon>
    </lineage>
</organism>
<feature type="compositionally biased region" description="Low complexity" evidence="2">
    <location>
        <begin position="460"/>
        <end position="471"/>
    </location>
</feature>
<feature type="region of interest" description="Disordered" evidence="2">
    <location>
        <begin position="1"/>
        <end position="30"/>
    </location>
</feature>
<feature type="compositionally biased region" description="Basic and acidic residues" evidence="2">
    <location>
        <begin position="240"/>
        <end position="262"/>
    </location>
</feature>
<dbReference type="AlphaFoldDB" id="A0A8T8HSI7"/>
<gene>
    <name evidence="4" type="ORF">J7S33_19165</name>
</gene>
<protein>
    <recommendedName>
        <fullName evidence="3">Tox-PL domain-containing protein</fullName>
    </recommendedName>
</protein>
<sequence length="489" mass="53887">AAPATPAAPAAPPAPISPDQRKAERDRAAADLSAKLLAEQTAESNHLAEAQRAAWEEKLRELELRQYADHVAGVEAIRTRLEREHREAERAFTADQDRALAAERARLAGVQRAELDRLAQELVFAQSPRRQRLVEQLTLDQDLERRQAEAQIRDRLARAPGSFDPNAAWNSLLAHQAATRDNALRQLDGDLAAERQRVEAEARDRLEREARAEEQRFLVRQQDERVAFLQHLAAERDAHRRAAEQELADRQRQERERVERETATGQEVVRTVSKRFVDHRLDLAHDAGLREWLPPGTRHHGAFADDATAAKWADDAYPGLAAVNRKPFEAGVPGHNVNCTNCVIATHETLHGRPVAAPPLPGPAPGSYLEQTFNANFRVVPNYHHVVDHLAAEPGRHVGVGITRTDGSGHVFNAWNDGRGITFFDAQSHRPAKLERTAAKIELIPLPNLPGLPNLPPTTAPTAAPTGTPAGATPPIPVPAWTPPATRAP</sequence>
<evidence type="ECO:0000313" key="5">
    <source>
        <dbReference type="Proteomes" id="UP000671828"/>
    </source>
</evidence>
<dbReference type="Proteomes" id="UP000671828">
    <property type="component" value="Chromosome"/>
</dbReference>
<evidence type="ECO:0000313" key="4">
    <source>
        <dbReference type="EMBL" id="QTR01503.1"/>
    </source>
</evidence>
<feature type="domain" description="Tox-PL" evidence="3">
    <location>
        <begin position="338"/>
        <end position="428"/>
    </location>
</feature>
<dbReference type="Pfam" id="PF15644">
    <property type="entry name" value="Gln_amidase"/>
    <property type="match status" value="1"/>
</dbReference>
<dbReference type="InterPro" id="IPR028908">
    <property type="entry name" value="Tox-PL_dom"/>
</dbReference>
<evidence type="ECO:0000256" key="1">
    <source>
        <dbReference type="SAM" id="Coils"/>
    </source>
</evidence>
<evidence type="ECO:0000256" key="2">
    <source>
        <dbReference type="SAM" id="MobiDB-lite"/>
    </source>
</evidence>